<dbReference type="Proteomes" id="UP000027120">
    <property type="component" value="Unassembled WGS sequence"/>
</dbReference>
<keyword evidence="9" id="KW-0325">Glycoprotein</keyword>
<keyword evidence="8" id="KW-0675">Receptor</keyword>
<dbReference type="GO" id="GO:0016020">
    <property type="term" value="C:membrane"/>
    <property type="evidence" value="ECO:0000318"/>
    <property type="project" value="GO_Central"/>
</dbReference>
<feature type="chain" id="PRO_5001641211" description="Protein kinase domain-containing protein" evidence="10">
    <location>
        <begin position="18"/>
        <end position="345"/>
    </location>
</feature>
<keyword evidence="3" id="KW-0812">Transmembrane</keyword>
<dbReference type="InterPro" id="IPR011009">
    <property type="entry name" value="Kinase-like_dom_sf"/>
</dbReference>
<dbReference type="SUPFAM" id="SSF56112">
    <property type="entry name" value="Protein kinase-like (PK-like)"/>
    <property type="match status" value="1"/>
</dbReference>
<evidence type="ECO:0000256" key="7">
    <source>
        <dbReference type="ARBA" id="ARBA00023136"/>
    </source>
</evidence>
<sequence length="345" mass="38932">MCVCSFFLFFYPKLFLAAVRRVGRDPGPAIFSPLIKKAKDLAFLEKKGGLASLEKIGSGGCGEVYKAELPGQNGRMISIKKIVGPPMDAAALIEEDSMLLNKKMRQIQSEMLLNKKMRQIQSEINTVGQIRHRNLHPLLAHVTRPDCHLLYILNDVSQGRRELDWLARHRIALGLACGLEYLHMHHCPRIIHRDLNPVNVLLDDDIEARISGFGFARAIPDAHTHITTSNVVGTVEYIAPEYLQMLTLTEKCDIYFGALLAGLVMGKLPSDKFFQHTNEMSFVKWMRNVMASENPKRAIDSKLVGNGCEEQMLLVLKIACFCTLEDPNERPNSKDVRRMLSQIQH</sequence>
<keyword evidence="4 10" id="KW-0732">Signal</keyword>
<organism evidence="12 13">
    <name type="scientific">Citrus sinensis</name>
    <name type="common">Sweet orange</name>
    <name type="synonym">Citrus aurantium var. sinensis</name>
    <dbReference type="NCBI Taxonomy" id="2711"/>
    <lineage>
        <taxon>Eukaryota</taxon>
        <taxon>Viridiplantae</taxon>
        <taxon>Streptophyta</taxon>
        <taxon>Embryophyta</taxon>
        <taxon>Tracheophyta</taxon>
        <taxon>Spermatophyta</taxon>
        <taxon>Magnoliopsida</taxon>
        <taxon>eudicotyledons</taxon>
        <taxon>Gunneridae</taxon>
        <taxon>Pentapetalae</taxon>
        <taxon>rosids</taxon>
        <taxon>malvids</taxon>
        <taxon>Sapindales</taxon>
        <taxon>Rutaceae</taxon>
        <taxon>Aurantioideae</taxon>
        <taxon>Citrus</taxon>
    </lineage>
</organism>
<dbReference type="Gene3D" id="1.10.510.10">
    <property type="entry name" value="Transferase(Phosphotransferase) domain 1"/>
    <property type="match status" value="1"/>
</dbReference>
<comment type="subcellular location">
    <subcellularLocation>
        <location evidence="1">Membrane</location>
        <topology evidence="1">Single-pass membrane protein</topology>
    </subcellularLocation>
</comment>
<accession>A0A067FLB8</accession>
<evidence type="ECO:0000256" key="3">
    <source>
        <dbReference type="ARBA" id="ARBA00022692"/>
    </source>
</evidence>
<evidence type="ECO:0000313" key="12">
    <source>
        <dbReference type="EMBL" id="KDO64011.1"/>
    </source>
</evidence>
<evidence type="ECO:0000256" key="4">
    <source>
        <dbReference type="ARBA" id="ARBA00022729"/>
    </source>
</evidence>
<evidence type="ECO:0000256" key="2">
    <source>
        <dbReference type="ARBA" id="ARBA00022614"/>
    </source>
</evidence>
<dbReference type="GO" id="GO:0004674">
    <property type="term" value="F:protein serine/threonine kinase activity"/>
    <property type="evidence" value="ECO:0000318"/>
    <property type="project" value="GO_Central"/>
</dbReference>
<dbReference type="PROSITE" id="PS50011">
    <property type="entry name" value="PROTEIN_KINASE_DOM"/>
    <property type="match status" value="1"/>
</dbReference>
<keyword evidence="2" id="KW-0433">Leucine-rich repeat</keyword>
<dbReference type="PANTHER" id="PTHR48055">
    <property type="entry name" value="LEUCINE-RICH REPEAT RECEPTOR PROTEIN KINASE EMS1"/>
    <property type="match status" value="1"/>
</dbReference>
<dbReference type="Gene3D" id="3.30.200.20">
    <property type="entry name" value="Phosphorylase Kinase, domain 1"/>
    <property type="match status" value="1"/>
</dbReference>
<keyword evidence="13" id="KW-1185">Reference proteome</keyword>
<dbReference type="SMR" id="A0A067FLB8"/>
<dbReference type="AlphaFoldDB" id="A0A067FLB8"/>
<reference evidence="12 13" key="1">
    <citation type="submission" date="2014-04" db="EMBL/GenBank/DDBJ databases">
        <authorList>
            <consortium name="International Citrus Genome Consortium"/>
            <person name="Gmitter F."/>
            <person name="Chen C."/>
            <person name="Farmerie W."/>
            <person name="Harkins T."/>
            <person name="Desany B."/>
            <person name="Mohiuddin M."/>
            <person name="Kodira C."/>
            <person name="Borodovsky M."/>
            <person name="Lomsadze A."/>
            <person name="Burns P."/>
            <person name="Jenkins J."/>
            <person name="Prochnik S."/>
            <person name="Shu S."/>
            <person name="Chapman J."/>
            <person name="Pitluck S."/>
            <person name="Schmutz J."/>
            <person name="Rokhsar D."/>
        </authorList>
    </citation>
    <scope>NUCLEOTIDE SEQUENCE</scope>
</reference>
<feature type="domain" description="Protein kinase" evidence="11">
    <location>
        <begin position="50"/>
        <end position="345"/>
    </location>
</feature>
<dbReference type="FunFam" id="1.10.510.10:FF:000479">
    <property type="entry name" value="Leucine-rich repeat receptor-like protein kinase"/>
    <property type="match status" value="1"/>
</dbReference>
<gene>
    <name evidence="12" type="ORF">CISIN_1g046907mg</name>
</gene>
<evidence type="ECO:0000256" key="10">
    <source>
        <dbReference type="SAM" id="SignalP"/>
    </source>
</evidence>
<evidence type="ECO:0000256" key="5">
    <source>
        <dbReference type="ARBA" id="ARBA00022737"/>
    </source>
</evidence>
<keyword evidence="7" id="KW-0472">Membrane</keyword>
<evidence type="ECO:0000256" key="8">
    <source>
        <dbReference type="ARBA" id="ARBA00023170"/>
    </source>
</evidence>
<dbReference type="Pfam" id="PF00069">
    <property type="entry name" value="Pkinase"/>
    <property type="match status" value="1"/>
</dbReference>
<evidence type="ECO:0000256" key="9">
    <source>
        <dbReference type="ARBA" id="ARBA00023180"/>
    </source>
</evidence>
<evidence type="ECO:0000256" key="1">
    <source>
        <dbReference type="ARBA" id="ARBA00004167"/>
    </source>
</evidence>
<dbReference type="InterPro" id="IPR051564">
    <property type="entry name" value="LRR_receptor-like_kinase"/>
</dbReference>
<evidence type="ECO:0000259" key="11">
    <source>
        <dbReference type="PROSITE" id="PS50011"/>
    </source>
</evidence>
<keyword evidence="6" id="KW-1133">Transmembrane helix</keyword>
<evidence type="ECO:0000256" key="6">
    <source>
        <dbReference type="ARBA" id="ARBA00022989"/>
    </source>
</evidence>
<evidence type="ECO:0000313" key="13">
    <source>
        <dbReference type="Proteomes" id="UP000027120"/>
    </source>
</evidence>
<dbReference type="InterPro" id="IPR000719">
    <property type="entry name" value="Prot_kinase_dom"/>
</dbReference>
<feature type="signal peptide" evidence="10">
    <location>
        <begin position="1"/>
        <end position="17"/>
    </location>
</feature>
<dbReference type="PANTHER" id="PTHR48055:SF22">
    <property type="entry name" value="LEUCINE-RICH REPEAT RECEPTOR-LIKE SERINE_THREONINE_TYROSINE-PROTEIN KINASE SOBIR1"/>
    <property type="match status" value="1"/>
</dbReference>
<dbReference type="EMBL" id="KK784909">
    <property type="protein sequence ID" value="KDO64011.1"/>
    <property type="molecule type" value="Genomic_DNA"/>
</dbReference>
<protein>
    <recommendedName>
        <fullName evidence="11">Protein kinase domain-containing protein</fullName>
    </recommendedName>
</protein>
<keyword evidence="5" id="KW-0677">Repeat</keyword>
<dbReference type="GO" id="GO:0005524">
    <property type="term" value="F:ATP binding"/>
    <property type="evidence" value="ECO:0007669"/>
    <property type="project" value="InterPro"/>
</dbReference>
<proteinExistence type="predicted"/>
<name>A0A067FLB8_CITSI</name>